<dbReference type="PANTHER" id="PTHR43591">
    <property type="entry name" value="METHYLTRANSFERASE"/>
    <property type="match status" value="1"/>
</dbReference>
<dbReference type="PANTHER" id="PTHR43591:SF24">
    <property type="entry name" value="2-METHOXY-6-POLYPRENYL-1,4-BENZOQUINOL METHYLASE, MITOCHONDRIAL"/>
    <property type="match status" value="1"/>
</dbReference>
<protein>
    <recommendedName>
        <fullName evidence="3">S-adenosyl-L-methionine-dependent methyltransferase</fullName>
    </recommendedName>
</protein>
<evidence type="ECO:0000313" key="2">
    <source>
        <dbReference type="Proteomes" id="UP000248349"/>
    </source>
</evidence>
<dbReference type="OrthoDB" id="2013972at2759"/>
<sequence>MVCSPPIHEVYAAVDLLQRVGPLPFAVPHAMVQTAFPGESHHDVTCDSSGAYWAPNDDKQNTQLDIAHHIDFADEHPYAEVIGTDLSLIQPSFVPPNLQFVIDDACEYWIYPKSHSDYIHTRTLYGAIADWSQFYRKALKHLRPGGFFEQLEMSIQFRLDDGTLPDDHVLKIWSKTMIEASEKLGKTFRIAEFAAGYMRNASFHNVVERRFKLPVGLWSIDKKLKSLGTWNQVHCEHGIEGWAMALLTRVMKVSVIDSHYMLVPNAQGLRDPDVHAYFEVVAVYGQKPMHAI</sequence>
<gene>
    <name evidence="1" type="ORF">BP01DRAFT_370555</name>
</gene>
<dbReference type="GO" id="GO:0008168">
    <property type="term" value="F:methyltransferase activity"/>
    <property type="evidence" value="ECO:0007669"/>
    <property type="project" value="TreeGrafter"/>
</dbReference>
<dbReference type="Gene3D" id="3.40.50.150">
    <property type="entry name" value="Vaccinia Virus protein VP39"/>
    <property type="match status" value="1"/>
</dbReference>
<keyword evidence="2" id="KW-1185">Reference proteome</keyword>
<dbReference type="STRING" id="1450539.A0A318ZTF3"/>
<evidence type="ECO:0000313" key="1">
    <source>
        <dbReference type="EMBL" id="PYH49944.1"/>
    </source>
</evidence>
<dbReference type="Proteomes" id="UP000248349">
    <property type="component" value="Unassembled WGS sequence"/>
</dbReference>
<dbReference type="CDD" id="cd02440">
    <property type="entry name" value="AdoMet_MTases"/>
    <property type="match status" value="1"/>
</dbReference>
<proteinExistence type="predicted"/>
<dbReference type="RefSeq" id="XP_025435926.1">
    <property type="nucleotide sequence ID" value="XM_025576614.1"/>
</dbReference>
<dbReference type="AlphaFoldDB" id="A0A318ZTF3"/>
<dbReference type="EMBL" id="KZ821218">
    <property type="protein sequence ID" value="PYH49944.1"/>
    <property type="molecule type" value="Genomic_DNA"/>
</dbReference>
<evidence type="ECO:0008006" key="3">
    <source>
        <dbReference type="Google" id="ProtNLM"/>
    </source>
</evidence>
<accession>A0A318ZTF3</accession>
<name>A0A318ZTF3_9EURO</name>
<dbReference type="InterPro" id="IPR029063">
    <property type="entry name" value="SAM-dependent_MTases_sf"/>
</dbReference>
<organism evidence="1 2">
    <name type="scientific">Aspergillus saccharolyticus JOP 1030-1</name>
    <dbReference type="NCBI Taxonomy" id="1450539"/>
    <lineage>
        <taxon>Eukaryota</taxon>
        <taxon>Fungi</taxon>
        <taxon>Dikarya</taxon>
        <taxon>Ascomycota</taxon>
        <taxon>Pezizomycotina</taxon>
        <taxon>Eurotiomycetes</taxon>
        <taxon>Eurotiomycetidae</taxon>
        <taxon>Eurotiales</taxon>
        <taxon>Aspergillaceae</taxon>
        <taxon>Aspergillus</taxon>
        <taxon>Aspergillus subgen. Circumdati</taxon>
    </lineage>
</organism>
<reference evidence="1 2" key="1">
    <citation type="submission" date="2016-12" db="EMBL/GenBank/DDBJ databases">
        <title>The genomes of Aspergillus section Nigri reveals drivers in fungal speciation.</title>
        <authorList>
            <consortium name="DOE Joint Genome Institute"/>
            <person name="Vesth T.C."/>
            <person name="Nybo J."/>
            <person name="Theobald S."/>
            <person name="Brandl J."/>
            <person name="Frisvad J.C."/>
            <person name="Nielsen K.F."/>
            <person name="Lyhne E.K."/>
            <person name="Kogle M.E."/>
            <person name="Kuo A."/>
            <person name="Riley R."/>
            <person name="Clum A."/>
            <person name="Nolan M."/>
            <person name="Lipzen A."/>
            <person name="Salamov A."/>
            <person name="Henrissat B."/>
            <person name="Wiebenga A."/>
            <person name="De Vries R.P."/>
            <person name="Grigoriev I.V."/>
            <person name="Mortensen U.H."/>
            <person name="Andersen M.R."/>
            <person name="Baker S.E."/>
        </authorList>
    </citation>
    <scope>NUCLEOTIDE SEQUENCE [LARGE SCALE GENOMIC DNA]</scope>
    <source>
        <strain evidence="1 2">JOP 1030-1</strain>
    </source>
</reference>
<dbReference type="SUPFAM" id="SSF53335">
    <property type="entry name" value="S-adenosyl-L-methionine-dependent methyltransferases"/>
    <property type="match status" value="1"/>
</dbReference>
<dbReference type="GeneID" id="37077843"/>